<dbReference type="InterPro" id="IPR014710">
    <property type="entry name" value="RmlC-like_jellyroll"/>
</dbReference>
<keyword evidence="2" id="KW-1185">Reference proteome</keyword>
<dbReference type="SUPFAM" id="SSF51182">
    <property type="entry name" value="RmlC-like cupins"/>
    <property type="match status" value="1"/>
</dbReference>
<organism evidence="1 2">
    <name type="scientific">Octadecabacter ascidiaceicola</name>
    <dbReference type="NCBI Taxonomy" id="1655543"/>
    <lineage>
        <taxon>Bacteria</taxon>
        <taxon>Pseudomonadati</taxon>
        <taxon>Pseudomonadota</taxon>
        <taxon>Alphaproteobacteria</taxon>
        <taxon>Rhodobacterales</taxon>
        <taxon>Roseobacteraceae</taxon>
        <taxon>Octadecabacter</taxon>
    </lineage>
</organism>
<protein>
    <submittedName>
        <fullName evidence="1">ChrR Cupin-like domain protein</fullName>
    </submittedName>
</protein>
<evidence type="ECO:0000313" key="2">
    <source>
        <dbReference type="Proteomes" id="UP000203464"/>
    </source>
</evidence>
<dbReference type="Proteomes" id="UP000203464">
    <property type="component" value="Unassembled WGS sequence"/>
</dbReference>
<dbReference type="Gene3D" id="2.60.120.10">
    <property type="entry name" value="Jelly Rolls"/>
    <property type="match status" value="1"/>
</dbReference>
<dbReference type="EMBL" id="FXYD01000004">
    <property type="protein sequence ID" value="SMX42319.1"/>
    <property type="molecule type" value="Genomic_DNA"/>
</dbReference>
<name>A0A238KHI5_9RHOB</name>
<sequence>MDDRTQFRKDMAAELAVPIDGVATAQLHKDDIETVTYSQLDADASFTIPADGGLEMLVIEGAVTEYGEVLGKGTWLRLPSGDALRAIASNQGAKVWVKTGHLAHAKPPATE</sequence>
<accession>A0A238KHI5</accession>
<dbReference type="InterPro" id="IPR011051">
    <property type="entry name" value="RmlC_Cupin_sf"/>
</dbReference>
<evidence type="ECO:0000313" key="1">
    <source>
        <dbReference type="EMBL" id="SMX42319.1"/>
    </source>
</evidence>
<dbReference type="AlphaFoldDB" id="A0A238KHI5"/>
<gene>
    <name evidence="1" type="ORF">OCA8868_02701</name>
</gene>
<reference evidence="2" key="1">
    <citation type="submission" date="2017-05" db="EMBL/GenBank/DDBJ databases">
        <authorList>
            <person name="Rodrigo-Torres L."/>
            <person name="Arahal R. D."/>
            <person name="Lucena T."/>
        </authorList>
    </citation>
    <scope>NUCLEOTIDE SEQUENCE [LARGE SCALE GENOMIC DNA]</scope>
    <source>
        <strain evidence="2">CECT 8868</strain>
    </source>
</reference>
<proteinExistence type="predicted"/>